<dbReference type="EMBL" id="OZ035828">
    <property type="protein sequence ID" value="CAL1608201.1"/>
    <property type="molecule type" value="Genomic_DNA"/>
</dbReference>
<dbReference type="AlphaFoldDB" id="A0AAV2M4D5"/>
<sequence length="88" mass="9896">MFGFLCGFSLIVGFCSSVFSLIMVWLPSVFHKVNSQGHIPQSLPKRKEKKEKNKKLDKAPTAQEEVIHVRPSAFDQAACSSHLHMSHD</sequence>
<name>A0AAV2M4D5_KNICA</name>
<reference evidence="2 3" key="1">
    <citation type="submission" date="2024-04" db="EMBL/GenBank/DDBJ databases">
        <authorList>
            <person name="Waldvogel A.-M."/>
            <person name="Schoenle A."/>
        </authorList>
    </citation>
    <scope>NUCLEOTIDE SEQUENCE [LARGE SCALE GENOMIC DNA]</scope>
</reference>
<keyword evidence="3" id="KW-1185">Reference proteome</keyword>
<feature type="region of interest" description="Disordered" evidence="1">
    <location>
        <begin position="36"/>
        <end position="62"/>
    </location>
</feature>
<proteinExistence type="predicted"/>
<evidence type="ECO:0000256" key="1">
    <source>
        <dbReference type="SAM" id="MobiDB-lite"/>
    </source>
</evidence>
<dbReference type="Proteomes" id="UP001497482">
    <property type="component" value="Chromosome 6"/>
</dbReference>
<protein>
    <submittedName>
        <fullName evidence="2">Uncharacterized protein</fullName>
    </submittedName>
</protein>
<organism evidence="2 3">
    <name type="scientific">Knipowitschia caucasica</name>
    <name type="common">Caucasian dwarf goby</name>
    <name type="synonym">Pomatoschistus caucasicus</name>
    <dbReference type="NCBI Taxonomy" id="637954"/>
    <lineage>
        <taxon>Eukaryota</taxon>
        <taxon>Metazoa</taxon>
        <taxon>Chordata</taxon>
        <taxon>Craniata</taxon>
        <taxon>Vertebrata</taxon>
        <taxon>Euteleostomi</taxon>
        <taxon>Actinopterygii</taxon>
        <taxon>Neopterygii</taxon>
        <taxon>Teleostei</taxon>
        <taxon>Neoteleostei</taxon>
        <taxon>Acanthomorphata</taxon>
        <taxon>Gobiaria</taxon>
        <taxon>Gobiiformes</taxon>
        <taxon>Gobioidei</taxon>
        <taxon>Gobiidae</taxon>
        <taxon>Gobiinae</taxon>
        <taxon>Knipowitschia</taxon>
    </lineage>
</organism>
<gene>
    <name evidence="2" type="ORF">KC01_LOCUS35174</name>
</gene>
<evidence type="ECO:0000313" key="2">
    <source>
        <dbReference type="EMBL" id="CAL1608201.1"/>
    </source>
</evidence>
<accession>A0AAV2M4D5</accession>
<evidence type="ECO:0000313" key="3">
    <source>
        <dbReference type="Proteomes" id="UP001497482"/>
    </source>
</evidence>